<dbReference type="AlphaFoldDB" id="A0A841GHY1"/>
<feature type="compositionally biased region" description="Low complexity" evidence="4">
    <location>
        <begin position="71"/>
        <end position="87"/>
    </location>
</feature>
<comment type="function">
    <text evidence="3">A GTPase-activating protein (GAP) that modifies Der/EngA GTPase function. May play a role in ribosome biogenesis.</text>
</comment>
<dbReference type="InterPro" id="IPR007336">
    <property type="entry name" value="YihI"/>
</dbReference>
<feature type="region of interest" description="Disordered" evidence="4">
    <location>
        <begin position="1"/>
        <end position="103"/>
    </location>
</feature>
<comment type="similarity">
    <text evidence="3">Belongs to the YihI family.</text>
</comment>
<name>A0A841GHY1_9GAMM</name>
<evidence type="ECO:0000256" key="1">
    <source>
        <dbReference type="ARBA" id="ARBA00022468"/>
    </source>
</evidence>
<organism evidence="5 6">
    <name type="scientific">Tolumonas osonensis</name>
    <dbReference type="NCBI Taxonomy" id="675874"/>
    <lineage>
        <taxon>Bacteria</taxon>
        <taxon>Pseudomonadati</taxon>
        <taxon>Pseudomonadota</taxon>
        <taxon>Gammaproteobacteria</taxon>
        <taxon>Aeromonadales</taxon>
        <taxon>Aeromonadaceae</taxon>
        <taxon>Tolumonas</taxon>
    </lineage>
</organism>
<dbReference type="RefSeq" id="WP_188025286.1">
    <property type="nucleotide sequence ID" value="NZ_JACHGR010000001.1"/>
</dbReference>
<sequence length="193" mass="22004">MATKPAKSVGNAKRPDSKKKKPVFTAQDGRDQKKDAKRKGLKPGARNSVESKEQKQAREAKNKDARVGSRKPVALVAEAPVKAVKPVKPAEPKPEKKEVAPEQQIAKWERELDKLENDDRLNALLDKLELEQPVSEEEQEWLDKKLARHQELLKLLGLNEEDKEGSSDQDELLQRFIDNDFDPSQFDSRYKED</sequence>
<keyword evidence="6" id="KW-1185">Reference proteome</keyword>
<dbReference type="GO" id="GO:0005096">
    <property type="term" value="F:GTPase activator activity"/>
    <property type="evidence" value="ECO:0007669"/>
    <property type="project" value="UniProtKB-KW"/>
</dbReference>
<dbReference type="HAMAP" id="MF_01058">
    <property type="entry name" value="GAP_YihI"/>
    <property type="match status" value="1"/>
</dbReference>
<feature type="compositionally biased region" description="Acidic residues" evidence="4">
    <location>
        <begin position="159"/>
        <end position="171"/>
    </location>
</feature>
<evidence type="ECO:0000256" key="3">
    <source>
        <dbReference type="HAMAP-Rule" id="MF_01058"/>
    </source>
</evidence>
<evidence type="ECO:0000256" key="2">
    <source>
        <dbReference type="ARBA" id="ARBA00022517"/>
    </source>
</evidence>
<evidence type="ECO:0000313" key="5">
    <source>
        <dbReference type="EMBL" id="MBB6054490.1"/>
    </source>
</evidence>
<dbReference type="EMBL" id="JACHGR010000001">
    <property type="protein sequence ID" value="MBB6054490.1"/>
    <property type="molecule type" value="Genomic_DNA"/>
</dbReference>
<reference evidence="5 6" key="1">
    <citation type="submission" date="2020-08" db="EMBL/GenBank/DDBJ databases">
        <title>Genomic Encyclopedia of Type Strains, Phase IV (KMG-IV): sequencing the most valuable type-strain genomes for metagenomic binning, comparative biology and taxonomic classification.</title>
        <authorList>
            <person name="Goeker M."/>
        </authorList>
    </citation>
    <scope>NUCLEOTIDE SEQUENCE [LARGE SCALE GENOMIC DNA]</scope>
    <source>
        <strain evidence="5 6">DSM 22975</strain>
    </source>
</reference>
<gene>
    <name evidence="3" type="primary">yihI</name>
    <name evidence="5" type="ORF">HNR75_000355</name>
</gene>
<dbReference type="Proteomes" id="UP000585721">
    <property type="component" value="Unassembled WGS sequence"/>
</dbReference>
<proteinExistence type="inferred from homology"/>
<evidence type="ECO:0000313" key="6">
    <source>
        <dbReference type="Proteomes" id="UP000585721"/>
    </source>
</evidence>
<feature type="region of interest" description="Disordered" evidence="4">
    <location>
        <begin position="157"/>
        <end position="193"/>
    </location>
</feature>
<dbReference type="NCBIfam" id="NF003560">
    <property type="entry name" value="PRK05244.1-1"/>
    <property type="match status" value="1"/>
</dbReference>
<keyword evidence="1 3" id="KW-0343">GTPase activation</keyword>
<comment type="caution">
    <text evidence="5">The sequence shown here is derived from an EMBL/GenBank/DDBJ whole genome shotgun (WGS) entry which is preliminary data.</text>
</comment>
<dbReference type="GO" id="GO:0042254">
    <property type="term" value="P:ribosome biogenesis"/>
    <property type="evidence" value="ECO:0007669"/>
    <property type="project" value="UniProtKB-KW"/>
</dbReference>
<evidence type="ECO:0000256" key="4">
    <source>
        <dbReference type="SAM" id="MobiDB-lite"/>
    </source>
</evidence>
<feature type="compositionally biased region" description="Basic and acidic residues" evidence="4">
    <location>
        <begin position="88"/>
        <end position="100"/>
    </location>
</feature>
<keyword evidence="2 3" id="KW-0690">Ribosome biogenesis</keyword>
<comment type="subunit">
    <text evidence="3">Interacts with Der.</text>
</comment>
<protein>
    <recommendedName>
        <fullName evidence="3">Der GTPase-activating protein YihI</fullName>
    </recommendedName>
</protein>
<dbReference type="Pfam" id="PF04220">
    <property type="entry name" value="YihI"/>
    <property type="match status" value="1"/>
</dbReference>
<accession>A0A841GHY1</accession>
<feature type="compositionally biased region" description="Basic and acidic residues" evidence="4">
    <location>
        <begin position="49"/>
        <end position="67"/>
    </location>
</feature>